<organism evidence="1 2">
    <name type="scientific">Hyaloscypha bicolor E</name>
    <dbReference type="NCBI Taxonomy" id="1095630"/>
    <lineage>
        <taxon>Eukaryota</taxon>
        <taxon>Fungi</taxon>
        <taxon>Dikarya</taxon>
        <taxon>Ascomycota</taxon>
        <taxon>Pezizomycotina</taxon>
        <taxon>Leotiomycetes</taxon>
        <taxon>Helotiales</taxon>
        <taxon>Hyaloscyphaceae</taxon>
        <taxon>Hyaloscypha</taxon>
        <taxon>Hyaloscypha bicolor</taxon>
    </lineage>
</organism>
<sequence length="181" mass="20136">MQLFTTSKGACVFEKVEEVWERFIFYNYPGPVVLARDFTAGLVVSIARSAAKKKEKALKARENYTIKGKGRADDFGDPNGDDFDSIGGIGGDRGVNAGSPQFQPYEPDSQIIIADYITDVEELIPLSNGHIMVLQHYQKHAVNAIKARLIRKGYPKALRKAALNLIWNWVKAPNIEALEIV</sequence>
<proteinExistence type="predicted"/>
<dbReference type="AlphaFoldDB" id="A0A2J6SP59"/>
<dbReference type="InParanoid" id="A0A2J6SP59"/>
<evidence type="ECO:0000313" key="1">
    <source>
        <dbReference type="EMBL" id="PMD52565.1"/>
    </source>
</evidence>
<protein>
    <submittedName>
        <fullName evidence="1">Uncharacterized protein</fullName>
    </submittedName>
</protein>
<gene>
    <name evidence="1" type="ORF">K444DRAFT_636161</name>
</gene>
<dbReference type="GeneID" id="36592038"/>
<accession>A0A2J6SP59</accession>
<dbReference type="EMBL" id="KZ613902">
    <property type="protein sequence ID" value="PMD52565.1"/>
    <property type="molecule type" value="Genomic_DNA"/>
</dbReference>
<dbReference type="Proteomes" id="UP000235371">
    <property type="component" value="Unassembled WGS sequence"/>
</dbReference>
<reference evidence="1 2" key="1">
    <citation type="submission" date="2016-04" db="EMBL/GenBank/DDBJ databases">
        <title>A degradative enzymes factory behind the ericoid mycorrhizal symbiosis.</title>
        <authorList>
            <consortium name="DOE Joint Genome Institute"/>
            <person name="Martino E."/>
            <person name="Morin E."/>
            <person name="Grelet G."/>
            <person name="Kuo A."/>
            <person name="Kohler A."/>
            <person name="Daghino S."/>
            <person name="Barry K."/>
            <person name="Choi C."/>
            <person name="Cichocki N."/>
            <person name="Clum A."/>
            <person name="Copeland A."/>
            <person name="Hainaut M."/>
            <person name="Haridas S."/>
            <person name="Labutti K."/>
            <person name="Lindquist E."/>
            <person name="Lipzen A."/>
            <person name="Khouja H.-R."/>
            <person name="Murat C."/>
            <person name="Ohm R."/>
            <person name="Olson A."/>
            <person name="Spatafora J."/>
            <person name="Veneault-Fourrey C."/>
            <person name="Henrissat B."/>
            <person name="Grigoriev I."/>
            <person name="Martin F."/>
            <person name="Perotto S."/>
        </authorList>
    </citation>
    <scope>NUCLEOTIDE SEQUENCE [LARGE SCALE GENOMIC DNA]</scope>
    <source>
        <strain evidence="1 2">E</strain>
    </source>
</reference>
<dbReference type="OrthoDB" id="5415154at2759"/>
<name>A0A2J6SP59_9HELO</name>
<keyword evidence="2" id="KW-1185">Reference proteome</keyword>
<evidence type="ECO:0000313" key="2">
    <source>
        <dbReference type="Proteomes" id="UP000235371"/>
    </source>
</evidence>
<dbReference type="RefSeq" id="XP_024729469.1">
    <property type="nucleotide sequence ID" value="XM_024883961.1"/>
</dbReference>